<dbReference type="AlphaFoldDB" id="A0A7S0HUQ0"/>
<feature type="signal peptide" evidence="2">
    <location>
        <begin position="1"/>
        <end position="16"/>
    </location>
</feature>
<protein>
    <submittedName>
        <fullName evidence="3">Uncharacterized protein</fullName>
    </submittedName>
</protein>
<name>A0A7S0HUQ0_9EUKA</name>
<evidence type="ECO:0000256" key="2">
    <source>
        <dbReference type="SAM" id="SignalP"/>
    </source>
</evidence>
<keyword evidence="2" id="KW-0732">Signal</keyword>
<accession>A0A7S0HUQ0</accession>
<reference evidence="3" key="1">
    <citation type="submission" date="2021-01" db="EMBL/GenBank/DDBJ databases">
        <authorList>
            <person name="Corre E."/>
            <person name="Pelletier E."/>
            <person name="Niang G."/>
            <person name="Scheremetjew M."/>
            <person name="Finn R."/>
            <person name="Kale V."/>
            <person name="Holt S."/>
            <person name="Cochrane G."/>
            <person name="Meng A."/>
            <person name="Brown T."/>
            <person name="Cohen L."/>
        </authorList>
    </citation>
    <scope>NUCLEOTIDE SEQUENCE</scope>
    <source>
        <strain evidence="3">CCMP1374</strain>
    </source>
</reference>
<organism evidence="3">
    <name type="scientific">Phaeocystis antarctica</name>
    <dbReference type="NCBI Taxonomy" id="33657"/>
    <lineage>
        <taxon>Eukaryota</taxon>
        <taxon>Haptista</taxon>
        <taxon>Haptophyta</taxon>
        <taxon>Prymnesiophyceae</taxon>
        <taxon>Phaeocystales</taxon>
        <taxon>Phaeocystaceae</taxon>
        <taxon>Phaeocystis</taxon>
    </lineage>
</organism>
<evidence type="ECO:0000313" key="3">
    <source>
        <dbReference type="EMBL" id="CAD8502547.1"/>
    </source>
</evidence>
<proteinExistence type="predicted"/>
<gene>
    <name evidence="3" type="ORF">PANT1444_LOCUS16708</name>
</gene>
<feature type="region of interest" description="Disordered" evidence="1">
    <location>
        <begin position="403"/>
        <end position="429"/>
    </location>
</feature>
<evidence type="ECO:0000256" key="1">
    <source>
        <dbReference type="SAM" id="MobiDB-lite"/>
    </source>
</evidence>
<feature type="chain" id="PRO_5030928050" evidence="2">
    <location>
        <begin position="17"/>
        <end position="429"/>
    </location>
</feature>
<dbReference type="EMBL" id="HBEP01029508">
    <property type="protein sequence ID" value="CAD8502547.1"/>
    <property type="molecule type" value="Transcribed_RNA"/>
</dbReference>
<sequence>MKLAVLIAALCASCGGVILSAAKPRAARSKISMSQLSPKNQAAIEANIERKAGQVTEAMQEYVKSSPLVGVITLDDAKYCHDDIHLEDPKQWAVGDSDNRQSYWLLDYRCIFQRVEGLTFDVVKAGVTDDNIFQAPGVIITHRTANAATDKKPMIEYTDEYIEAHSKMTGNKSTQRERAVSPSTIGGEKSYTYNSDLVHKGLERAVYKLLARNVSFIVGDCGFDNGIQTIITKIIADARPHKRCPCLMSPLTMLPTILKMIAEKEVVLVLTSNSISFNEHGFKKLTGLDDTFGDILNSKQTVSVLGLQDVEGFGNPVASGDSVDLTLSQRQIPEIISARMKNLTAEGKAVGAILSECSELPAYSNKFREKFGVPVFDAMTAVSFVADSLKPNLAYNASAVADDGKPFKRETPSELAERMGWKEEPKEEL</sequence>